<proteinExistence type="predicted"/>
<feature type="compositionally biased region" description="Low complexity" evidence="1">
    <location>
        <begin position="1"/>
        <end position="16"/>
    </location>
</feature>
<feature type="region of interest" description="Disordered" evidence="1">
    <location>
        <begin position="1"/>
        <end position="31"/>
    </location>
</feature>
<feature type="compositionally biased region" description="Basic and acidic residues" evidence="1">
    <location>
        <begin position="217"/>
        <end position="236"/>
    </location>
</feature>
<dbReference type="OrthoDB" id="3207297at2759"/>
<evidence type="ECO:0000313" key="3">
    <source>
        <dbReference type="Proteomes" id="UP000030671"/>
    </source>
</evidence>
<evidence type="ECO:0000256" key="1">
    <source>
        <dbReference type="SAM" id="MobiDB-lite"/>
    </source>
</evidence>
<feature type="compositionally biased region" description="Low complexity" evidence="1">
    <location>
        <begin position="169"/>
        <end position="178"/>
    </location>
</feature>
<feature type="compositionally biased region" description="Polar residues" evidence="1">
    <location>
        <begin position="66"/>
        <end position="75"/>
    </location>
</feature>
<dbReference type="KEGG" id="hir:HETIRDRAFT_173435"/>
<dbReference type="Proteomes" id="UP000030671">
    <property type="component" value="Unassembled WGS sequence"/>
</dbReference>
<feature type="region of interest" description="Disordered" evidence="1">
    <location>
        <begin position="346"/>
        <end position="404"/>
    </location>
</feature>
<dbReference type="AlphaFoldDB" id="W4K8T6"/>
<dbReference type="EMBL" id="KI925458">
    <property type="protein sequence ID" value="ETW81760.1"/>
    <property type="molecule type" value="Genomic_DNA"/>
</dbReference>
<reference evidence="2 3" key="1">
    <citation type="journal article" date="2012" name="New Phytol.">
        <title>Insight into trade-off between wood decay and parasitism from the genome of a fungal forest pathogen.</title>
        <authorList>
            <person name="Olson A."/>
            <person name="Aerts A."/>
            <person name="Asiegbu F."/>
            <person name="Belbahri L."/>
            <person name="Bouzid O."/>
            <person name="Broberg A."/>
            <person name="Canback B."/>
            <person name="Coutinho P.M."/>
            <person name="Cullen D."/>
            <person name="Dalman K."/>
            <person name="Deflorio G."/>
            <person name="van Diepen L.T."/>
            <person name="Dunand C."/>
            <person name="Duplessis S."/>
            <person name="Durling M."/>
            <person name="Gonthier P."/>
            <person name="Grimwood J."/>
            <person name="Fossdal C.G."/>
            <person name="Hansson D."/>
            <person name="Henrissat B."/>
            <person name="Hietala A."/>
            <person name="Himmelstrand K."/>
            <person name="Hoffmeister D."/>
            <person name="Hogberg N."/>
            <person name="James T.Y."/>
            <person name="Karlsson M."/>
            <person name="Kohler A."/>
            <person name="Kues U."/>
            <person name="Lee Y.H."/>
            <person name="Lin Y.C."/>
            <person name="Lind M."/>
            <person name="Lindquist E."/>
            <person name="Lombard V."/>
            <person name="Lucas S."/>
            <person name="Lunden K."/>
            <person name="Morin E."/>
            <person name="Murat C."/>
            <person name="Park J."/>
            <person name="Raffaello T."/>
            <person name="Rouze P."/>
            <person name="Salamov A."/>
            <person name="Schmutz J."/>
            <person name="Solheim H."/>
            <person name="Stahlberg J."/>
            <person name="Velez H."/>
            <person name="de Vries R.P."/>
            <person name="Wiebenga A."/>
            <person name="Woodward S."/>
            <person name="Yakovlev I."/>
            <person name="Garbelotto M."/>
            <person name="Martin F."/>
            <person name="Grigoriev I.V."/>
            <person name="Stenlid J."/>
        </authorList>
    </citation>
    <scope>NUCLEOTIDE SEQUENCE [LARGE SCALE GENOMIC DNA]</scope>
    <source>
        <strain evidence="2 3">TC 32-1</strain>
    </source>
</reference>
<feature type="compositionally biased region" description="Polar residues" evidence="1">
    <location>
        <begin position="270"/>
        <end position="293"/>
    </location>
</feature>
<gene>
    <name evidence="2" type="ORF">HETIRDRAFT_173435</name>
</gene>
<dbReference type="GeneID" id="20668443"/>
<dbReference type="HOGENOM" id="CLU_723842_0_0_1"/>
<feature type="compositionally biased region" description="Low complexity" evidence="1">
    <location>
        <begin position="99"/>
        <end position="108"/>
    </location>
</feature>
<keyword evidence="3" id="KW-1185">Reference proteome</keyword>
<feature type="compositionally biased region" description="Basic and acidic residues" evidence="1">
    <location>
        <begin position="130"/>
        <end position="139"/>
    </location>
</feature>
<protein>
    <submittedName>
        <fullName evidence="2">Uncharacterized protein</fullName>
    </submittedName>
</protein>
<accession>W4K8T6</accession>
<organism evidence="2 3">
    <name type="scientific">Heterobasidion irregulare (strain TC 32-1)</name>
    <dbReference type="NCBI Taxonomy" id="747525"/>
    <lineage>
        <taxon>Eukaryota</taxon>
        <taxon>Fungi</taxon>
        <taxon>Dikarya</taxon>
        <taxon>Basidiomycota</taxon>
        <taxon>Agaricomycotina</taxon>
        <taxon>Agaricomycetes</taxon>
        <taxon>Russulales</taxon>
        <taxon>Bondarzewiaceae</taxon>
        <taxon>Heterobasidion</taxon>
        <taxon>Heterobasidion annosum species complex</taxon>
    </lineage>
</organism>
<feature type="compositionally biased region" description="Polar residues" evidence="1">
    <location>
        <begin position="141"/>
        <end position="159"/>
    </location>
</feature>
<evidence type="ECO:0000313" key="2">
    <source>
        <dbReference type="EMBL" id="ETW81760.1"/>
    </source>
</evidence>
<feature type="region of interest" description="Disordered" evidence="1">
    <location>
        <begin position="66"/>
        <end position="327"/>
    </location>
</feature>
<dbReference type="InParanoid" id="W4K8T6"/>
<name>W4K8T6_HETIT</name>
<feature type="compositionally biased region" description="Low complexity" evidence="1">
    <location>
        <begin position="383"/>
        <end position="404"/>
    </location>
</feature>
<dbReference type="RefSeq" id="XP_009546370.1">
    <property type="nucleotide sequence ID" value="XM_009548075.1"/>
</dbReference>
<sequence length="426" mass="45145">MPAASPRPSSPFSASPHISPLSTPPNINADPALSASMISVLTTSDEPPELSFDYEWTNGEYVRISRGSTNSQVSSPPTPVDSPELPKMPTLSITDDRMSSSPPVSSSYPHRRVSLSRSESLPGASPSGADRSEPPERRSPATMSSVSTLRPFQRVTSGPSVLLPNHTPSAAISSSSSSVRPSLPDGARASLSKPGGPRRVTMEEYREQAQQNRAKLRAMERELQEEKENFEGEQQSHESPTNGVGVGGPSGRQSPPRPSPIGDPPHFTAQAPSFPTRSFSAGHQPPSTSSNSRALVDVVPVPQRAPLAFPTGPSVGRSIMPGPSRPGRVLRKFQSSFGINKIAEVEAGESDHLDNGSETDTGAEDQAWSDAGRHIDGFVRQPSALASSQITSSSRPRRSASLSEAATAAFDNDILLMKLTSCPDST</sequence>